<organism evidence="2 3">
    <name type="scientific">Dyella nitratireducens</name>
    <dbReference type="NCBI Taxonomy" id="1849580"/>
    <lineage>
        <taxon>Bacteria</taxon>
        <taxon>Pseudomonadati</taxon>
        <taxon>Pseudomonadota</taxon>
        <taxon>Gammaproteobacteria</taxon>
        <taxon>Lysobacterales</taxon>
        <taxon>Rhodanobacteraceae</taxon>
        <taxon>Dyella</taxon>
    </lineage>
</organism>
<gene>
    <name evidence="2" type="ORF">GCM10010981_46050</name>
</gene>
<feature type="signal peptide" evidence="1">
    <location>
        <begin position="1"/>
        <end position="25"/>
    </location>
</feature>
<keyword evidence="3" id="KW-1185">Reference proteome</keyword>
<dbReference type="Proteomes" id="UP000620046">
    <property type="component" value="Unassembled WGS sequence"/>
</dbReference>
<protein>
    <submittedName>
        <fullName evidence="2">Uncharacterized protein</fullName>
    </submittedName>
</protein>
<name>A0ABQ1GW35_9GAMM</name>
<accession>A0ABQ1GW35</accession>
<feature type="chain" id="PRO_5047478139" evidence="1">
    <location>
        <begin position="26"/>
        <end position="66"/>
    </location>
</feature>
<evidence type="ECO:0000313" key="3">
    <source>
        <dbReference type="Proteomes" id="UP000620046"/>
    </source>
</evidence>
<evidence type="ECO:0000313" key="2">
    <source>
        <dbReference type="EMBL" id="GGA51442.1"/>
    </source>
</evidence>
<sequence length="66" mass="6958">MWGVSIMKSLLVGLAVFGLALSVNASGTPGAQMPQYARSFAPPIPMCPPGEHAVWVNGKWECVPFG</sequence>
<evidence type="ECO:0000256" key="1">
    <source>
        <dbReference type="SAM" id="SignalP"/>
    </source>
</evidence>
<proteinExistence type="predicted"/>
<comment type="caution">
    <text evidence="2">The sequence shown here is derived from an EMBL/GenBank/DDBJ whole genome shotgun (WGS) entry which is preliminary data.</text>
</comment>
<dbReference type="EMBL" id="BMJA01000007">
    <property type="protein sequence ID" value="GGA51442.1"/>
    <property type="molecule type" value="Genomic_DNA"/>
</dbReference>
<reference evidence="3" key="1">
    <citation type="journal article" date="2019" name="Int. J. Syst. Evol. Microbiol.">
        <title>The Global Catalogue of Microorganisms (GCM) 10K type strain sequencing project: providing services to taxonomists for standard genome sequencing and annotation.</title>
        <authorList>
            <consortium name="The Broad Institute Genomics Platform"/>
            <consortium name="The Broad Institute Genome Sequencing Center for Infectious Disease"/>
            <person name="Wu L."/>
            <person name="Ma J."/>
        </authorList>
    </citation>
    <scope>NUCLEOTIDE SEQUENCE [LARGE SCALE GENOMIC DNA]</scope>
    <source>
        <strain evidence="3">CGMCC 1.15439</strain>
    </source>
</reference>
<keyword evidence="1" id="KW-0732">Signal</keyword>